<evidence type="ECO:0000256" key="5">
    <source>
        <dbReference type="ARBA" id="ARBA00023033"/>
    </source>
</evidence>
<keyword evidence="4" id="KW-0560">Oxidoreductase</keyword>
<feature type="domain" description="FAD-binding" evidence="7">
    <location>
        <begin position="18"/>
        <end position="379"/>
    </location>
</feature>
<evidence type="ECO:0000256" key="3">
    <source>
        <dbReference type="ARBA" id="ARBA00022827"/>
    </source>
</evidence>
<keyword evidence="6" id="KW-0472">Membrane</keyword>
<dbReference type="PANTHER" id="PTHR13789:SF242">
    <property type="entry name" value="FAD-BINDING DOMAIN-CONTAINING PROTEIN"/>
    <property type="match status" value="1"/>
</dbReference>
<keyword evidence="3" id="KW-0274">FAD</keyword>
<keyword evidence="5" id="KW-0503">Monooxygenase</keyword>
<protein>
    <recommendedName>
        <fullName evidence="7">FAD-binding domain-containing protein</fullName>
    </recommendedName>
</protein>
<evidence type="ECO:0000256" key="6">
    <source>
        <dbReference type="SAM" id="Phobius"/>
    </source>
</evidence>
<evidence type="ECO:0000313" key="9">
    <source>
        <dbReference type="Proteomes" id="UP001583186"/>
    </source>
</evidence>
<gene>
    <name evidence="8" type="ORF">Sste5346_006896</name>
</gene>
<proteinExistence type="inferred from homology"/>
<dbReference type="Pfam" id="PF01494">
    <property type="entry name" value="FAD_binding_3"/>
    <property type="match status" value="1"/>
</dbReference>
<evidence type="ECO:0000259" key="7">
    <source>
        <dbReference type="Pfam" id="PF01494"/>
    </source>
</evidence>
<comment type="similarity">
    <text evidence="1">Belongs to the paxM FAD-dependent monooxygenase family.</text>
</comment>
<keyword evidence="9" id="KW-1185">Reference proteome</keyword>
<comment type="caution">
    <text evidence="8">The sequence shown here is derived from an EMBL/GenBank/DDBJ whole genome shotgun (WGS) entry which is preliminary data.</text>
</comment>
<evidence type="ECO:0000256" key="2">
    <source>
        <dbReference type="ARBA" id="ARBA00022630"/>
    </source>
</evidence>
<evidence type="ECO:0000256" key="4">
    <source>
        <dbReference type="ARBA" id="ARBA00023002"/>
    </source>
</evidence>
<dbReference type="InterPro" id="IPR002938">
    <property type="entry name" value="FAD-bd"/>
</dbReference>
<reference evidence="8 9" key="1">
    <citation type="journal article" date="2024" name="IMA Fungus">
        <title>IMA Genome - F19 : A genome assembly and annotation guide to empower mycologists, including annotated draft genome sequences of Ceratocystis pirilliformis, Diaporthe australafricana, Fusarium ophioides, Paecilomyces lecythidis, and Sporothrix stenoceras.</title>
        <authorList>
            <person name="Aylward J."/>
            <person name="Wilson A.M."/>
            <person name="Visagie C.M."/>
            <person name="Spraker J."/>
            <person name="Barnes I."/>
            <person name="Buitendag C."/>
            <person name="Ceriani C."/>
            <person name="Del Mar Angel L."/>
            <person name="du Plessis D."/>
            <person name="Fuchs T."/>
            <person name="Gasser K."/>
            <person name="Kramer D."/>
            <person name="Li W."/>
            <person name="Munsamy K."/>
            <person name="Piso A."/>
            <person name="Price J.L."/>
            <person name="Sonnekus B."/>
            <person name="Thomas C."/>
            <person name="van der Nest A."/>
            <person name="van Dijk A."/>
            <person name="van Heerden A."/>
            <person name="van Vuuren N."/>
            <person name="Yilmaz N."/>
            <person name="Duong T.A."/>
            <person name="van der Merwe N.A."/>
            <person name="Wingfield M.J."/>
            <person name="Wingfield B.D."/>
        </authorList>
    </citation>
    <scope>NUCLEOTIDE SEQUENCE [LARGE SCALE GENOMIC DNA]</scope>
    <source>
        <strain evidence="8 9">CMW 5346</strain>
    </source>
</reference>
<dbReference type="SUPFAM" id="SSF54373">
    <property type="entry name" value="FAD-linked reductases, C-terminal domain"/>
    <property type="match status" value="1"/>
</dbReference>
<dbReference type="InterPro" id="IPR050493">
    <property type="entry name" value="FAD-dep_Monooxygenase_BioMet"/>
</dbReference>
<dbReference type="Gene3D" id="3.50.50.60">
    <property type="entry name" value="FAD/NAD(P)-binding domain"/>
    <property type="match status" value="1"/>
</dbReference>
<dbReference type="SUPFAM" id="SSF51905">
    <property type="entry name" value="FAD/NAD(P)-binding domain"/>
    <property type="match status" value="1"/>
</dbReference>
<sequence>MQSYHVQERIQRDASSKLNVIVVGAGLGGLGAAIGILLAGHDVTVLESAAAIGEVGAGIQVLPNSARVLFAWGLKDKLEPFATWPRKCNFISWKGKHLSEMDYHAYTQGAGGPFMDFHRANLHKCLLDRAVELGAALITSARVVDVEINGDEATEATVVLIDGRRMTADLVVGADGINSRLREVLLGRADPPVLTGDLAYRLLLKTDAMLKDPELRPLVQDPQVNYWVGPDAHAVNYVLRGGELFNMVLLVPDDMPPEGASTATGTVDEMRALYHDWDPRISKLLSLCDDTAEVTKWRLCIRPSLEPTWSHPSGALTLLGDAVHATLPYLASGAGMAVEDGGVLGLCLARLQDTSSASKQQALRIYEECRRERTERIVARGSYNQHMYHLHDGPEQEARDQRFQDFAEADRKWMSDPGFVLPVTNETGEDPFPWRYHGVGRWLLTYDMERDVLARWPVHAEDAKDAQEVVRLQESMPIRASI</sequence>
<feature type="transmembrane region" description="Helical" evidence="6">
    <location>
        <begin position="20"/>
        <end position="40"/>
    </location>
</feature>
<dbReference type="EMBL" id="JAWCUI010000043">
    <property type="protein sequence ID" value="KAL1892611.1"/>
    <property type="molecule type" value="Genomic_DNA"/>
</dbReference>
<dbReference type="Proteomes" id="UP001583186">
    <property type="component" value="Unassembled WGS sequence"/>
</dbReference>
<keyword evidence="6" id="KW-0812">Transmembrane</keyword>
<keyword evidence="2" id="KW-0285">Flavoprotein</keyword>
<accession>A0ABR3YW58</accession>
<dbReference type="PRINTS" id="PR00420">
    <property type="entry name" value="RNGMNOXGNASE"/>
</dbReference>
<organism evidence="8 9">
    <name type="scientific">Sporothrix stenoceras</name>
    <dbReference type="NCBI Taxonomy" id="5173"/>
    <lineage>
        <taxon>Eukaryota</taxon>
        <taxon>Fungi</taxon>
        <taxon>Dikarya</taxon>
        <taxon>Ascomycota</taxon>
        <taxon>Pezizomycotina</taxon>
        <taxon>Sordariomycetes</taxon>
        <taxon>Sordariomycetidae</taxon>
        <taxon>Ophiostomatales</taxon>
        <taxon>Ophiostomataceae</taxon>
        <taxon>Sporothrix</taxon>
    </lineage>
</organism>
<evidence type="ECO:0000313" key="8">
    <source>
        <dbReference type="EMBL" id="KAL1892611.1"/>
    </source>
</evidence>
<name>A0ABR3YW58_9PEZI</name>
<dbReference type="InterPro" id="IPR036188">
    <property type="entry name" value="FAD/NAD-bd_sf"/>
</dbReference>
<dbReference type="PANTHER" id="PTHR13789">
    <property type="entry name" value="MONOOXYGENASE"/>
    <property type="match status" value="1"/>
</dbReference>
<keyword evidence="6" id="KW-1133">Transmembrane helix</keyword>
<evidence type="ECO:0000256" key="1">
    <source>
        <dbReference type="ARBA" id="ARBA00007992"/>
    </source>
</evidence>